<reference evidence="1" key="2">
    <citation type="submission" date="2025-08" db="UniProtKB">
        <authorList>
            <consortium name="Ensembl"/>
        </authorList>
    </citation>
    <scope>IDENTIFICATION</scope>
</reference>
<reference evidence="1" key="3">
    <citation type="submission" date="2025-09" db="UniProtKB">
        <authorList>
            <consortium name="Ensembl"/>
        </authorList>
    </citation>
    <scope>IDENTIFICATION</scope>
</reference>
<name>A0AC11D4G9_SHEEP</name>
<gene>
    <name evidence="1" type="primary">MROH8</name>
</gene>
<evidence type="ECO:0000313" key="1">
    <source>
        <dbReference type="Ensembl" id="ENSOARP00020039099.1"/>
    </source>
</evidence>
<proteinExistence type="predicted"/>
<organism evidence="1">
    <name type="scientific">Ovis aries</name>
    <name type="common">Sheep</name>
    <dbReference type="NCBI Taxonomy" id="9940"/>
    <lineage>
        <taxon>Eukaryota</taxon>
        <taxon>Metazoa</taxon>
        <taxon>Chordata</taxon>
        <taxon>Craniata</taxon>
        <taxon>Vertebrata</taxon>
        <taxon>Euteleostomi</taxon>
        <taxon>Mammalia</taxon>
        <taxon>Eutheria</taxon>
        <taxon>Laurasiatheria</taxon>
        <taxon>Artiodactyla</taxon>
        <taxon>Ruminantia</taxon>
        <taxon>Pecora</taxon>
        <taxon>Bovidae</taxon>
        <taxon>Caprinae</taxon>
        <taxon>Ovis</taxon>
    </lineage>
</organism>
<accession>A0AC11D4G9</accession>
<dbReference type="Ensembl" id="ENSOART00020048866.1">
    <property type="protein sequence ID" value="ENSOARP00020039099.1"/>
    <property type="gene ID" value="ENSOARG00020008531.2"/>
</dbReference>
<sequence>MPLPRRGRGPLLAGPRMASTSLPRATAHSPRRVGRGTPLSSPAQRLTPQRHSSEQVPPGPEPQADFRSGGWLQKDSGGDARDSRQTPCAGMGSRHRICSREEIVMHCASDSDSGSVDLQLGNLEDIKKQPSSLELTDSDISEIPGLSRESLTDTSRHLTHQGPLGEVVVEQLIQSIQKFFNGELKSQLEKLTALRSLSSLSRTLPSDETTELFIHSHIADIVRLLSLETPP</sequence>
<reference evidence="1" key="1">
    <citation type="submission" date="2020-11" db="EMBL/GenBank/DDBJ databases">
        <authorList>
            <person name="Davenport K.M."/>
            <person name="Bickhart D.M."/>
            <person name="Smith T.P.L."/>
            <person name="Murdoch B.M."/>
            <person name="Rosen B.D."/>
        </authorList>
    </citation>
    <scope>NUCLEOTIDE SEQUENCE [LARGE SCALE GENOMIC DNA]</scope>
    <source>
        <strain evidence="1">OAR_USU_Benz2616</strain>
    </source>
</reference>
<protein>
    <submittedName>
        <fullName evidence="1">Maestro heat like repeat family member 8</fullName>
    </submittedName>
</protein>